<name>A0AAD8XUX3_9STRA</name>
<accession>A0AAD8XUX3</accession>
<comment type="caution">
    <text evidence="1">The sequence shown here is derived from an EMBL/GenBank/DDBJ whole genome shotgun (WGS) entry which is preliminary data.</text>
</comment>
<dbReference type="AlphaFoldDB" id="A0AAD8XUX3"/>
<proteinExistence type="predicted"/>
<evidence type="ECO:0000313" key="1">
    <source>
        <dbReference type="EMBL" id="KAK1733940.1"/>
    </source>
</evidence>
<evidence type="ECO:0000313" key="2">
    <source>
        <dbReference type="Proteomes" id="UP001224775"/>
    </source>
</evidence>
<gene>
    <name evidence="1" type="ORF">QTG54_015467</name>
</gene>
<protein>
    <submittedName>
        <fullName evidence="1">Uncharacterized protein</fullName>
    </submittedName>
</protein>
<keyword evidence="2" id="KW-1185">Reference proteome</keyword>
<dbReference type="Proteomes" id="UP001224775">
    <property type="component" value="Unassembled WGS sequence"/>
</dbReference>
<organism evidence="1 2">
    <name type="scientific">Skeletonema marinoi</name>
    <dbReference type="NCBI Taxonomy" id="267567"/>
    <lineage>
        <taxon>Eukaryota</taxon>
        <taxon>Sar</taxon>
        <taxon>Stramenopiles</taxon>
        <taxon>Ochrophyta</taxon>
        <taxon>Bacillariophyta</taxon>
        <taxon>Coscinodiscophyceae</taxon>
        <taxon>Thalassiosirophycidae</taxon>
        <taxon>Thalassiosirales</taxon>
        <taxon>Skeletonemataceae</taxon>
        <taxon>Skeletonema</taxon>
        <taxon>Skeletonema marinoi-dohrnii complex</taxon>
    </lineage>
</organism>
<sequence>MDDALKPKWGDVDFDDRFARNLFHCIDDGGDVQVEIISSDFASEKDYESLLKHSDDQAHFKLTEVADKFVVSVKWIEREKNEKKVVQFQISEDLFDMIKGFHCVQSDKRANIDMDALMREMKREAYLKDYGIDIDVLCSPPLFG</sequence>
<reference evidence="1" key="1">
    <citation type="submission" date="2023-06" db="EMBL/GenBank/DDBJ databases">
        <title>Survivors Of The Sea: Transcriptome response of Skeletonema marinoi to long-term dormancy.</title>
        <authorList>
            <person name="Pinder M.I.M."/>
            <person name="Kourtchenko O."/>
            <person name="Robertson E.K."/>
            <person name="Larsson T."/>
            <person name="Maumus F."/>
            <person name="Osuna-Cruz C.M."/>
            <person name="Vancaester E."/>
            <person name="Stenow R."/>
            <person name="Vandepoele K."/>
            <person name="Ploug H."/>
            <person name="Bruchert V."/>
            <person name="Godhe A."/>
            <person name="Topel M."/>
        </authorList>
    </citation>
    <scope>NUCLEOTIDE SEQUENCE</scope>
    <source>
        <strain evidence="1">R05AC</strain>
    </source>
</reference>
<dbReference type="EMBL" id="JATAAI010000043">
    <property type="protein sequence ID" value="KAK1733940.1"/>
    <property type="molecule type" value="Genomic_DNA"/>
</dbReference>